<dbReference type="GO" id="GO:0042073">
    <property type="term" value="P:intraciliary transport"/>
    <property type="evidence" value="ECO:0007669"/>
    <property type="project" value="InterPro"/>
</dbReference>
<dbReference type="InterPro" id="IPR029600">
    <property type="entry name" value="IFT81"/>
</dbReference>
<dbReference type="OrthoDB" id="276029at2759"/>
<gene>
    <name evidence="10" type="ORF">NSK_008409</name>
</gene>
<dbReference type="InterPro" id="IPR041146">
    <property type="entry name" value="IFT81_CH"/>
</dbReference>
<feature type="region of interest" description="Disordered" evidence="8">
    <location>
        <begin position="345"/>
        <end position="406"/>
    </location>
</feature>
<dbReference type="Proteomes" id="UP000355283">
    <property type="component" value="Unassembled WGS sequence"/>
</dbReference>
<dbReference type="Pfam" id="PF18383">
    <property type="entry name" value="IFT81_CH"/>
    <property type="match status" value="1"/>
</dbReference>
<feature type="domain" description="IFT81 calponin homology" evidence="9">
    <location>
        <begin position="11"/>
        <end position="131"/>
    </location>
</feature>
<dbReference type="GO" id="GO:0030992">
    <property type="term" value="C:intraciliary transport particle B"/>
    <property type="evidence" value="ECO:0007669"/>
    <property type="project" value="InterPro"/>
</dbReference>
<comment type="similarity">
    <text evidence="6">Belongs to the IFT81 family.</text>
</comment>
<dbReference type="AlphaFoldDB" id="A0A4D9CNG0"/>
<dbReference type="GO" id="GO:0060271">
    <property type="term" value="P:cilium assembly"/>
    <property type="evidence" value="ECO:0007669"/>
    <property type="project" value="InterPro"/>
</dbReference>
<comment type="caution">
    <text evidence="10">The sequence shown here is derived from an EMBL/GenBank/DDBJ whole genome shotgun (WGS) entry which is preliminary data.</text>
</comment>
<name>A0A4D9CNG0_9STRA</name>
<evidence type="ECO:0000256" key="6">
    <source>
        <dbReference type="ARBA" id="ARBA00043983"/>
    </source>
</evidence>
<evidence type="ECO:0000256" key="5">
    <source>
        <dbReference type="ARBA" id="ARBA00023273"/>
    </source>
</evidence>
<protein>
    <recommendedName>
        <fullName evidence="9">IFT81 calponin homology domain-containing protein</fullName>
    </recommendedName>
</protein>
<comment type="subcellular location">
    <subcellularLocation>
        <location evidence="1">Cell projection</location>
        <location evidence="1">Cilium</location>
    </subcellularLocation>
</comment>
<sequence>MNDRDVLLQSIFLRLQEAPFSISSRQAEELEAQPSAALLQLLYDIFAYLDPSMALDVQHCPEKDRMLRTVEFLDLLDCPLLDNARWGEDAVVQGLREGRKTVIYPLMAWCLENPFDLRRRACLSRCLSPVEISNKYLKRNMALSELYGRFRELQNEFISVHKALKEARSEQFLGPHEMRKVLKQLENEHFQIRKKLEEMKRAGQEEEGFDEVLAATISMREEDAKARELDRRLAREDEALATAKQRLRAVRGRVDAGRGVRQGQSMTVVDAATAWIAVEALQQEVWGLRCRMTDNLHRDVEQKLGDDFEPMGRQRRPEQELAILGAKPRRQGQAGAWEGYREYEAGKEGGGRESRTWGQERGGSGEEDVQRAAGMEKAAASVPLGRSSRGAGPGGPGLEMTEEGARRQLKEEKLRLRPMMELLKQKRREVALLEEEHRSCLALVGGRVGNEEGEGEVGEEGGAQARMLRAREMAALMSLLRVKVSVCEEGQAGDQGGVQVAEAAGVER</sequence>
<evidence type="ECO:0000256" key="2">
    <source>
        <dbReference type="ARBA" id="ARBA00022794"/>
    </source>
</evidence>
<evidence type="ECO:0000256" key="4">
    <source>
        <dbReference type="ARBA" id="ARBA00023069"/>
    </source>
</evidence>
<keyword evidence="11" id="KW-1185">Reference proteome</keyword>
<evidence type="ECO:0000256" key="7">
    <source>
        <dbReference type="SAM" id="Coils"/>
    </source>
</evidence>
<dbReference type="PANTHER" id="PTHR15614">
    <property type="entry name" value="INTRAFLAGELLAR TRANSPORT PROTEIN 81 HOMOLOG"/>
    <property type="match status" value="1"/>
</dbReference>
<evidence type="ECO:0000313" key="10">
    <source>
        <dbReference type="EMBL" id="TFJ80266.1"/>
    </source>
</evidence>
<evidence type="ECO:0000256" key="1">
    <source>
        <dbReference type="ARBA" id="ARBA00004138"/>
    </source>
</evidence>
<keyword evidence="2" id="KW-0970">Cilium biogenesis/degradation</keyword>
<dbReference type="PANTHER" id="PTHR15614:SF2">
    <property type="entry name" value="INTRAFLAGELLAR TRANSPORT PROTEIN 81 HOMOLOG"/>
    <property type="match status" value="1"/>
</dbReference>
<keyword evidence="5" id="KW-0966">Cell projection</keyword>
<evidence type="ECO:0000259" key="9">
    <source>
        <dbReference type="Pfam" id="PF18383"/>
    </source>
</evidence>
<feature type="coiled-coil region" evidence="7">
    <location>
        <begin position="182"/>
        <end position="246"/>
    </location>
</feature>
<evidence type="ECO:0000313" key="11">
    <source>
        <dbReference type="Proteomes" id="UP000355283"/>
    </source>
</evidence>
<dbReference type="GO" id="GO:0015631">
    <property type="term" value="F:tubulin binding"/>
    <property type="evidence" value="ECO:0007669"/>
    <property type="project" value="InterPro"/>
</dbReference>
<evidence type="ECO:0000256" key="8">
    <source>
        <dbReference type="SAM" id="MobiDB-lite"/>
    </source>
</evidence>
<dbReference type="InterPro" id="IPR043016">
    <property type="entry name" value="IFT81_N_sf"/>
</dbReference>
<evidence type="ECO:0000256" key="3">
    <source>
        <dbReference type="ARBA" id="ARBA00023054"/>
    </source>
</evidence>
<dbReference type="EMBL" id="SDOX01000175">
    <property type="protein sequence ID" value="TFJ80266.1"/>
    <property type="molecule type" value="Genomic_DNA"/>
</dbReference>
<organism evidence="10 11">
    <name type="scientific">Nannochloropsis salina CCMP1776</name>
    <dbReference type="NCBI Taxonomy" id="1027361"/>
    <lineage>
        <taxon>Eukaryota</taxon>
        <taxon>Sar</taxon>
        <taxon>Stramenopiles</taxon>
        <taxon>Ochrophyta</taxon>
        <taxon>Eustigmatophyceae</taxon>
        <taxon>Eustigmatales</taxon>
        <taxon>Monodopsidaceae</taxon>
        <taxon>Microchloropsis</taxon>
        <taxon>Microchloropsis salina</taxon>
    </lineage>
</organism>
<dbReference type="Gene3D" id="1.10.418.70">
    <property type="entry name" value="Intraflagellar transport protein 81, N-terminal domain"/>
    <property type="match status" value="1"/>
</dbReference>
<dbReference type="GO" id="GO:0036064">
    <property type="term" value="C:ciliary basal body"/>
    <property type="evidence" value="ECO:0007669"/>
    <property type="project" value="TreeGrafter"/>
</dbReference>
<reference evidence="10 11" key="1">
    <citation type="submission" date="2019-01" db="EMBL/GenBank/DDBJ databases">
        <title>Nuclear Genome Assembly of the Microalgal Biofuel strain Nannochloropsis salina CCMP1776.</title>
        <authorList>
            <person name="Hovde B."/>
        </authorList>
    </citation>
    <scope>NUCLEOTIDE SEQUENCE [LARGE SCALE GENOMIC DNA]</scope>
    <source>
        <strain evidence="10 11">CCMP1776</strain>
    </source>
</reference>
<proteinExistence type="inferred from homology"/>
<accession>A0A4D9CNG0</accession>
<keyword evidence="4" id="KW-0969">Cilium</keyword>
<feature type="compositionally biased region" description="Basic and acidic residues" evidence="8">
    <location>
        <begin position="345"/>
        <end position="355"/>
    </location>
</feature>
<keyword evidence="3 7" id="KW-0175">Coiled coil</keyword>